<evidence type="ECO:0000313" key="1">
    <source>
        <dbReference type="EMBL" id="KAJ0053334.1"/>
    </source>
</evidence>
<name>A0ACC0ZJZ4_9ROSI</name>
<gene>
    <name evidence="1" type="ORF">Pint_00218</name>
</gene>
<accession>A0ACC0ZJZ4</accession>
<evidence type="ECO:0000313" key="2">
    <source>
        <dbReference type="Proteomes" id="UP001163603"/>
    </source>
</evidence>
<dbReference type="Proteomes" id="UP001163603">
    <property type="component" value="Chromosome 1"/>
</dbReference>
<reference evidence="2" key="1">
    <citation type="journal article" date="2023" name="G3 (Bethesda)">
        <title>Genome assembly and association tests identify interacting loci associated with vigor, precocity, and sex in interspecific pistachio rootstocks.</title>
        <authorList>
            <person name="Palmer W."/>
            <person name="Jacygrad E."/>
            <person name="Sagayaradj S."/>
            <person name="Cavanaugh K."/>
            <person name="Han R."/>
            <person name="Bertier L."/>
            <person name="Beede B."/>
            <person name="Kafkas S."/>
            <person name="Golino D."/>
            <person name="Preece J."/>
            <person name="Michelmore R."/>
        </authorList>
    </citation>
    <scope>NUCLEOTIDE SEQUENCE [LARGE SCALE GENOMIC DNA]</scope>
</reference>
<sequence>MSQAGSRKALLDVVPVVWNDASVLFKSGSAARSPLVRKYLVKLTQRIGLTCLPRRTPSWRYVSKTSTLGGNISPNASSETDHCNHSVVGNTKSEQYSNCPEDEDMDIPEILEEIIEILLSGLRDTDTVVRWSAAKGMGRITACLTSALSEEVLSSVLELFSPGEGDGSWHGGCLALAELARRGLLLPGSLPKVVPVVVKALHYDVRRGSHSVGSHVRDAAAYVCWAFGRAYYHTDMRNILEQLASDLLTVACYDREVNCRRAAAAAFQENVGRQGNYPHGIDIVNTADYFSLSSRVNSYLHVAVSIAQYEGYLYPFVDELLYNKNCHWDKALRELAAEALSALVKYEPEYFVNFVVEKLIPCTLSTDLCTRHGATLAAGEVVLALHQCDYALSTDKQKLIAGIVPGIEKARLYRGKGGEIMRSAVSRFIECISLSHVSLPEKTKRSLLVTINENLRHPNSQIQTAADKALKHFVQAYFVATDNGVSGGITSKYLEQLTDPNVAVRRGSALAIGVLPYGFLANRWRDVLLKLCSCCAIEENPEDRDAEARVNAVKGLVSVCETLTQAREDSCIEDDKSLFHLIKNDVMTSLFKALDDYSVDNRGDVGSWVREAAMDGLEKCTYILCKRDSMSVTRKSQGAESLSEVPNNAMAQFSERNSFFDANLAASLVGGIVKQAVEKMDKLREAAAKVLQRILYNNRIFVPFIPYREKLEEIVPNKTDLKWGVPSFSYPRFVQLLQFSCYSRIVVSGLVISIGGLQDSLRKVSISALLEYLQVDESEELNRRSSREYMLSTDILWVLQQYKRCDRVIVPTLKTVESLFSKKIFLNMEAHTPIFCARVLDSLAVELKGSKDFSKLYAGIAVLGYIASVSDPINSQAFSQLLSFLGHRYPKIRKALAEQVYLVLLQNGSLLPEDKLEKALEIIAETCWEGDLEAIKPQRLELYDLAGLDVGTLNSSNKVSNKDGKKKPAAVDENASYSSLVGSTGF</sequence>
<dbReference type="EMBL" id="CM047736">
    <property type="protein sequence ID" value="KAJ0053334.1"/>
    <property type="molecule type" value="Genomic_DNA"/>
</dbReference>
<organism evidence="1 2">
    <name type="scientific">Pistacia integerrima</name>
    <dbReference type="NCBI Taxonomy" id="434235"/>
    <lineage>
        <taxon>Eukaryota</taxon>
        <taxon>Viridiplantae</taxon>
        <taxon>Streptophyta</taxon>
        <taxon>Embryophyta</taxon>
        <taxon>Tracheophyta</taxon>
        <taxon>Spermatophyta</taxon>
        <taxon>Magnoliopsida</taxon>
        <taxon>eudicotyledons</taxon>
        <taxon>Gunneridae</taxon>
        <taxon>Pentapetalae</taxon>
        <taxon>rosids</taxon>
        <taxon>malvids</taxon>
        <taxon>Sapindales</taxon>
        <taxon>Anacardiaceae</taxon>
        <taxon>Pistacia</taxon>
    </lineage>
</organism>
<keyword evidence="2" id="KW-1185">Reference proteome</keyword>
<protein>
    <submittedName>
        <fullName evidence="1">Uncharacterized protein</fullName>
    </submittedName>
</protein>
<comment type="caution">
    <text evidence="1">The sequence shown here is derived from an EMBL/GenBank/DDBJ whole genome shotgun (WGS) entry which is preliminary data.</text>
</comment>
<proteinExistence type="predicted"/>